<reference evidence="2 3" key="1">
    <citation type="journal article" date="2019" name="Nat. Microbiol.">
        <title>Mediterranean grassland soil C-N compound turnover is dependent on rainfall and depth, and is mediated by genomically divergent microorganisms.</title>
        <authorList>
            <person name="Diamond S."/>
            <person name="Andeer P.F."/>
            <person name="Li Z."/>
            <person name="Crits-Christoph A."/>
            <person name="Burstein D."/>
            <person name="Anantharaman K."/>
            <person name="Lane K.R."/>
            <person name="Thomas B.C."/>
            <person name="Pan C."/>
            <person name="Northen T.R."/>
            <person name="Banfield J.F."/>
        </authorList>
    </citation>
    <scope>NUCLEOTIDE SEQUENCE [LARGE SCALE GENOMIC DNA]</scope>
    <source>
        <strain evidence="2">WS_9</strain>
    </source>
</reference>
<name>A0A538THN2_UNCEI</name>
<dbReference type="Pfam" id="PF00583">
    <property type="entry name" value="Acetyltransf_1"/>
    <property type="match status" value="1"/>
</dbReference>
<dbReference type="PROSITE" id="PS51186">
    <property type="entry name" value="GNAT"/>
    <property type="match status" value="1"/>
</dbReference>
<sequence length="140" mass="16373">MPSANPLSSPIECTDDPARVDLAQLLDLYRITWLAQDRTRDQVRRALEHSRPVISAWEGKRMVGFARVISDLTYRATIWDVIVLPSHQGRGIGKLMMHRVLEHPDLRTVTNFVLLTKDRHAFYERLGFRKERDMAMTFRR</sequence>
<dbReference type="PANTHER" id="PTHR43233">
    <property type="entry name" value="FAMILY N-ACETYLTRANSFERASE, PUTATIVE (AFU_ORTHOLOGUE AFUA_6G03350)-RELATED"/>
    <property type="match status" value="1"/>
</dbReference>
<evidence type="ECO:0000313" key="2">
    <source>
        <dbReference type="EMBL" id="TMQ63130.1"/>
    </source>
</evidence>
<dbReference type="InterPro" id="IPR000182">
    <property type="entry name" value="GNAT_dom"/>
</dbReference>
<dbReference type="CDD" id="cd04301">
    <property type="entry name" value="NAT_SF"/>
    <property type="match status" value="1"/>
</dbReference>
<gene>
    <name evidence="2" type="ORF">E6K79_10820</name>
</gene>
<dbReference type="SUPFAM" id="SSF55729">
    <property type="entry name" value="Acyl-CoA N-acyltransferases (Nat)"/>
    <property type="match status" value="1"/>
</dbReference>
<dbReference type="AlphaFoldDB" id="A0A538THN2"/>
<protein>
    <submittedName>
        <fullName evidence="2">GNAT family N-acetyltransferase</fullName>
    </submittedName>
</protein>
<dbReference type="InterPro" id="IPR016181">
    <property type="entry name" value="Acyl_CoA_acyltransferase"/>
</dbReference>
<comment type="caution">
    <text evidence="2">The sequence shown here is derived from an EMBL/GenBank/DDBJ whole genome shotgun (WGS) entry which is preliminary data.</text>
</comment>
<feature type="domain" description="N-acetyltransferase" evidence="1">
    <location>
        <begin position="11"/>
        <end position="140"/>
    </location>
</feature>
<proteinExistence type="predicted"/>
<keyword evidence="2" id="KW-0808">Transferase</keyword>
<dbReference type="InterPro" id="IPR053144">
    <property type="entry name" value="Acetyltransferase_Butenolide"/>
</dbReference>
<evidence type="ECO:0000259" key="1">
    <source>
        <dbReference type="PROSITE" id="PS51186"/>
    </source>
</evidence>
<evidence type="ECO:0000313" key="3">
    <source>
        <dbReference type="Proteomes" id="UP000317691"/>
    </source>
</evidence>
<dbReference type="PANTHER" id="PTHR43233:SF1">
    <property type="entry name" value="FAMILY N-ACETYLTRANSFERASE, PUTATIVE (AFU_ORTHOLOGUE AFUA_6G03350)-RELATED"/>
    <property type="match status" value="1"/>
</dbReference>
<dbReference type="EMBL" id="VBOZ01000033">
    <property type="protein sequence ID" value="TMQ63130.1"/>
    <property type="molecule type" value="Genomic_DNA"/>
</dbReference>
<dbReference type="GO" id="GO:0016747">
    <property type="term" value="F:acyltransferase activity, transferring groups other than amino-acyl groups"/>
    <property type="evidence" value="ECO:0007669"/>
    <property type="project" value="InterPro"/>
</dbReference>
<organism evidence="2 3">
    <name type="scientific">Eiseniibacteriota bacterium</name>
    <dbReference type="NCBI Taxonomy" id="2212470"/>
    <lineage>
        <taxon>Bacteria</taxon>
        <taxon>Candidatus Eiseniibacteriota</taxon>
    </lineage>
</organism>
<dbReference type="Proteomes" id="UP000317691">
    <property type="component" value="Unassembled WGS sequence"/>
</dbReference>
<accession>A0A538THN2</accession>
<dbReference type="Gene3D" id="3.40.630.30">
    <property type="match status" value="1"/>
</dbReference>